<dbReference type="EMBL" id="HE978325">
    <property type="protein sequence ID" value="CCK72845.1"/>
    <property type="molecule type" value="Genomic_DNA"/>
</dbReference>
<feature type="domain" description="Glutamate/phenylalanine/leucine/valine/L-tryptophan dehydrogenase C-terminal" evidence="5">
    <location>
        <begin position="687"/>
        <end position="958"/>
    </location>
</feature>
<proteinExistence type="inferred from homology"/>
<dbReference type="InterPro" id="IPR056365">
    <property type="entry name" value="NAD-GDH_2nd"/>
</dbReference>
<dbReference type="EC" id="1.4.1.2" evidence="4"/>
<evidence type="ECO:0000313" key="6">
    <source>
        <dbReference type="EMBL" id="CCK72845.1"/>
    </source>
</evidence>
<dbReference type="PIRSF" id="PIRSF000184">
    <property type="entry name" value="GDH_NAD"/>
    <property type="match status" value="1"/>
</dbReference>
<dbReference type="GO" id="GO:0005739">
    <property type="term" value="C:mitochondrion"/>
    <property type="evidence" value="ECO:0007669"/>
    <property type="project" value="UniProtKB-UniRule"/>
</dbReference>
<evidence type="ECO:0000256" key="1">
    <source>
        <dbReference type="ARBA" id="ARBA00006382"/>
    </source>
</evidence>
<dbReference type="InterPro" id="IPR006096">
    <property type="entry name" value="Glu/Leu/Phe/Val/Trp_DH_C"/>
</dbReference>
<dbReference type="GO" id="GO:0005829">
    <property type="term" value="C:cytosol"/>
    <property type="evidence" value="ECO:0007669"/>
    <property type="project" value="EnsemblFungi"/>
</dbReference>
<sequence>MVYVDRLGATGRLQTPDIASLSISSLSDYHVFDFPGKDLQREQVVDLLDQQGFIPDDLIEQEVEWFYTELGIDDVFFAKEDPQVLSNLILTLYSAKLESFAEKSILDKSGNTQESAVNDYLTIEKKIHTEEGHAIFLESNDVNTPYKLDSQIDNLFLDNDESHRLVSFWAPNSNMKLTFIYKSVFPGSQESAAAAASASPQKYVQGSVGEIDSISDKTMIQILSAETKKLYSLLINLVKEREGPVIKITPSQANKDEIRFLVAYRSFTTKHYYSALNSLFHYYKLRPSKFYVESFANDVTIYSVYLNKSQQREQQNVVPEDIEDSIRQIEREASLLFAIPNSFFIPVYEQRQFSPQEAIYAHIAAIFINHFINRLGPDYANLIATLAPKQSDITLLEIIGNLKKKLRNETFTAKLIIASLQKHYTVVSKLYKNFAQLFYYHNEEEDKRMEKTLSYKRLAKLEPFQNDQEFDTYLNKFIPNDSPDFLILKTLNLFNKSILKTNFYVTRKVAVSFRLDPKLIMPKVEYPDTPYGVFFVVGNTFEGFHIRFRDIARGGIRIVTSKTQDIFEANSRTAIDENYQLASTQQRKNKDIPEGGSKGVILLHPGITDKKKTFIAFSQYVDAMIDILIKDPLKDPYVDYMKHEEILFFGPDEGTATFVDWATTHARKRGCPWWKSFLTGKSQTLGGIPHDEYGMTSLGVRKFVTEMYETLNLTKKEVFKFQTGGPDGDLGSNEILLSTENETYVGLLDGSGVLCDPKGLNKQELMRLAKTRDMCSSFDKAKLSNVGFFVSVDDMDFMLPNGVIVSNGTTFRNVFHTEIFKYVDRVDLFVPCGGRPNSINLNNLHCFIDEKTSKCKIPCIVEGANLFIAQPAKIALEQHGCVLFKDASANKGGVTSSSMEVLASLALSDDDFVNKFVGKANGDVTELYKEYVLEVQRRIEYNAQQEFKQLWSINQASGTPISDLSNVLSLTINKLNDDLVDSQELWLNDLKLRNYLLLKKIIPGLLTEVAGADQILKNIPESYLKVMLSSYLSSSYVYRNGIDVNIGKFLEYIGELRREAQT</sequence>
<dbReference type="PANTHER" id="PTHR11606">
    <property type="entry name" value="GLUTAMATE DEHYDROGENASE"/>
    <property type="match status" value="1"/>
</dbReference>
<dbReference type="AlphaFoldDB" id="J7RD80"/>
<dbReference type="OrthoDB" id="184415at2759"/>
<dbReference type="PANTHER" id="PTHR11606:SF24">
    <property type="entry name" value="NAD-SPECIFIC GLUTAMATE DEHYDROGENASE"/>
    <property type="match status" value="1"/>
</dbReference>
<dbReference type="InterPro" id="IPR046346">
    <property type="entry name" value="Aminoacid_DH-like_N_sf"/>
</dbReference>
<accession>J7RD80</accession>
<evidence type="ECO:0000259" key="5">
    <source>
        <dbReference type="SMART" id="SM00839"/>
    </source>
</evidence>
<reference evidence="7" key="2">
    <citation type="submission" date="2012-08" db="EMBL/GenBank/DDBJ databases">
        <title>Genome sequence of Kazachstania naganishii.</title>
        <authorList>
            <person name="Gordon J.L."/>
            <person name="Armisen D."/>
            <person name="Proux-Wera E."/>
            <person name="OhEigeartaigh S.S."/>
            <person name="Byrne K.P."/>
            <person name="Wolfe K.H."/>
        </authorList>
    </citation>
    <scope>NUCLEOTIDE SEQUENCE [LARGE SCALE GENOMIC DNA]</scope>
    <source>
        <strain evidence="7">ATCC MYA-139 / BCRC 22969 / CBS 8797 / CCRC 22969 / KCTC 17520 / NBRC 10181 / NCYC 3082</strain>
    </source>
</reference>
<evidence type="ECO:0000256" key="4">
    <source>
        <dbReference type="PIRNR" id="PIRNR000184"/>
    </source>
</evidence>
<comment type="catalytic activity">
    <reaction evidence="4">
        <text>L-glutamate + NAD(+) + H2O = 2-oxoglutarate + NH4(+) + NADH + H(+)</text>
        <dbReference type="Rhea" id="RHEA:15133"/>
        <dbReference type="ChEBI" id="CHEBI:15377"/>
        <dbReference type="ChEBI" id="CHEBI:15378"/>
        <dbReference type="ChEBI" id="CHEBI:16810"/>
        <dbReference type="ChEBI" id="CHEBI:28938"/>
        <dbReference type="ChEBI" id="CHEBI:29985"/>
        <dbReference type="ChEBI" id="CHEBI:57540"/>
        <dbReference type="ChEBI" id="CHEBI:57945"/>
        <dbReference type="EC" id="1.4.1.2"/>
    </reaction>
</comment>
<dbReference type="Gene3D" id="3.40.50.720">
    <property type="entry name" value="NAD(P)-binding Rossmann-like Domain"/>
    <property type="match status" value="1"/>
</dbReference>
<dbReference type="GeneID" id="34528618"/>
<name>J7RD80_HUIN7</name>
<dbReference type="STRING" id="1071383.J7RD80"/>
<dbReference type="SUPFAM" id="SSF51735">
    <property type="entry name" value="NAD(P)-binding Rossmann-fold domains"/>
    <property type="match status" value="1"/>
</dbReference>
<reference evidence="6 7" key="1">
    <citation type="journal article" date="2011" name="Proc. Natl. Acad. Sci. U.S.A.">
        <title>Evolutionary erosion of yeast sex chromosomes by mating-type switching accidents.</title>
        <authorList>
            <person name="Gordon J.L."/>
            <person name="Armisen D."/>
            <person name="Proux-Wera E."/>
            <person name="Oheigeartaigh S.S."/>
            <person name="Byrne K.P."/>
            <person name="Wolfe K.H."/>
        </authorList>
    </citation>
    <scope>NUCLEOTIDE SEQUENCE [LARGE SCALE GENOMIC DNA]</scope>
    <source>
        <strain evidence="7">ATCC MYA-139 / BCRC 22969 / CBS 8797 / CCRC 22969 / KCTC 17520 / NBRC 10181 / NCYC 3082</strain>
    </source>
</reference>
<dbReference type="GO" id="GO:0006538">
    <property type="term" value="P:L-glutamate catabolic process"/>
    <property type="evidence" value="ECO:0007669"/>
    <property type="project" value="UniProtKB-UniRule"/>
</dbReference>
<dbReference type="InterPro" id="IPR055480">
    <property type="entry name" value="NAD-GDH_N"/>
</dbReference>
<dbReference type="GO" id="GO:0004352">
    <property type="term" value="F:glutamate dehydrogenase (NAD+) activity"/>
    <property type="evidence" value="ECO:0007669"/>
    <property type="project" value="UniProtKB-UniRule"/>
</dbReference>
<evidence type="ECO:0000256" key="3">
    <source>
        <dbReference type="ARBA" id="ARBA00023027"/>
    </source>
</evidence>
<keyword evidence="3 4" id="KW-0520">NAD</keyword>
<dbReference type="HOGENOM" id="CLU_005220_0_0_1"/>
<dbReference type="Proteomes" id="UP000006310">
    <property type="component" value="Chromosome 12"/>
</dbReference>
<protein>
    <recommendedName>
        <fullName evidence="4">NAD-specific glutamate dehydrogenase</fullName>
        <ecNumber evidence="4">1.4.1.2</ecNumber>
    </recommendedName>
</protein>
<keyword evidence="2 4" id="KW-0560">Oxidoreductase</keyword>
<dbReference type="InterPro" id="IPR036291">
    <property type="entry name" value="NAD(P)-bd_dom_sf"/>
</dbReference>
<dbReference type="Pfam" id="PF23152">
    <property type="entry name" value="GDH_2nd"/>
    <property type="match status" value="1"/>
</dbReference>
<gene>
    <name evidence="6" type="primary">KNAG0L02290</name>
    <name evidence="6" type="ordered locus">KNAG_0L02290</name>
</gene>
<dbReference type="RefSeq" id="XP_022467089.1">
    <property type="nucleotide sequence ID" value="XM_022610833.1"/>
</dbReference>
<comment type="function">
    <text evidence="4">NAD(+)-dependent glutamate dehydrogenase which degrades glutamate to ammonia and alpha-ketoglutarate.</text>
</comment>
<dbReference type="eggNOG" id="KOG2250">
    <property type="taxonomic scope" value="Eukaryota"/>
</dbReference>
<keyword evidence="7" id="KW-1185">Reference proteome</keyword>
<dbReference type="OMA" id="DEYGMTS"/>
<dbReference type="SUPFAM" id="SSF53223">
    <property type="entry name" value="Aminoacid dehydrogenase-like, N-terminal domain"/>
    <property type="match status" value="1"/>
</dbReference>
<dbReference type="InterPro" id="IPR016210">
    <property type="entry name" value="NAD-GDH_euk"/>
</dbReference>
<dbReference type="KEGG" id="kng:KNAG_0L02290"/>
<comment type="similarity">
    <text evidence="1 4">Belongs to the Glu/Leu/Phe/Val dehydrogenases family.</text>
</comment>
<dbReference type="Pfam" id="PF23147">
    <property type="entry name" value="GDH2_N"/>
    <property type="match status" value="1"/>
</dbReference>
<dbReference type="SMART" id="SM00839">
    <property type="entry name" value="ELFV_dehydrog"/>
    <property type="match status" value="1"/>
</dbReference>
<evidence type="ECO:0000313" key="7">
    <source>
        <dbReference type="Proteomes" id="UP000006310"/>
    </source>
</evidence>
<evidence type="ECO:0000256" key="2">
    <source>
        <dbReference type="ARBA" id="ARBA00023002"/>
    </source>
</evidence>
<organism evidence="6 7">
    <name type="scientific">Huiozyma naganishii (strain ATCC MYA-139 / BCRC 22969 / CBS 8797 / KCTC 17520 / NBRC 10181 / NCYC 3082 / Yp74L-3)</name>
    <name type="common">Yeast</name>
    <name type="synonym">Kazachstania naganishii</name>
    <dbReference type="NCBI Taxonomy" id="1071383"/>
    <lineage>
        <taxon>Eukaryota</taxon>
        <taxon>Fungi</taxon>
        <taxon>Dikarya</taxon>
        <taxon>Ascomycota</taxon>
        <taxon>Saccharomycotina</taxon>
        <taxon>Saccharomycetes</taxon>
        <taxon>Saccharomycetales</taxon>
        <taxon>Saccharomycetaceae</taxon>
        <taxon>Huiozyma</taxon>
    </lineage>
</organism>
<dbReference type="Pfam" id="PF00208">
    <property type="entry name" value="ELFV_dehydrog"/>
    <property type="match status" value="1"/>
</dbReference>